<organism evidence="5 6">
    <name type="scientific">Plantactinospora soyae</name>
    <dbReference type="NCBI Taxonomy" id="1544732"/>
    <lineage>
        <taxon>Bacteria</taxon>
        <taxon>Bacillati</taxon>
        <taxon>Actinomycetota</taxon>
        <taxon>Actinomycetes</taxon>
        <taxon>Micromonosporales</taxon>
        <taxon>Micromonosporaceae</taxon>
        <taxon>Plantactinospora</taxon>
    </lineage>
</organism>
<keyword evidence="3" id="KW-0732">Signal</keyword>
<dbReference type="Pfam" id="PF03712">
    <property type="entry name" value="Cu2_monoox_C"/>
    <property type="match status" value="1"/>
</dbReference>
<dbReference type="GO" id="GO:0004500">
    <property type="term" value="F:dopamine beta-monooxygenase activity"/>
    <property type="evidence" value="ECO:0007669"/>
    <property type="project" value="InterPro"/>
</dbReference>
<dbReference type="InterPro" id="IPR014784">
    <property type="entry name" value="Cu2_ascorb_mOase-like_C"/>
</dbReference>
<evidence type="ECO:0000256" key="2">
    <source>
        <dbReference type="SAM" id="MobiDB-lite"/>
    </source>
</evidence>
<dbReference type="EMBL" id="JADBEB010000001">
    <property type="protein sequence ID" value="MBE1490055.1"/>
    <property type="molecule type" value="Genomic_DNA"/>
</dbReference>
<dbReference type="SUPFAM" id="SSF49742">
    <property type="entry name" value="PHM/PNGase F"/>
    <property type="match status" value="2"/>
</dbReference>
<reference evidence="5" key="1">
    <citation type="submission" date="2020-10" db="EMBL/GenBank/DDBJ databases">
        <title>Sequencing the genomes of 1000 actinobacteria strains.</title>
        <authorList>
            <person name="Klenk H.-P."/>
        </authorList>
    </citation>
    <scope>NUCLEOTIDE SEQUENCE</scope>
    <source>
        <strain evidence="5">DSM 46832</strain>
    </source>
</reference>
<evidence type="ECO:0000313" key="6">
    <source>
        <dbReference type="Proteomes" id="UP000649753"/>
    </source>
</evidence>
<name>A0A927MAM1_9ACTN</name>
<dbReference type="AlphaFoldDB" id="A0A927MAM1"/>
<dbReference type="PROSITE" id="PS51257">
    <property type="entry name" value="PROKAR_LIPOPROTEIN"/>
    <property type="match status" value="1"/>
</dbReference>
<evidence type="ECO:0000256" key="1">
    <source>
        <dbReference type="ARBA" id="ARBA00023157"/>
    </source>
</evidence>
<dbReference type="Gene3D" id="2.60.120.310">
    <property type="entry name" value="Copper type II, ascorbate-dependent monooxygenase, N-terminal domain"/>
    <property type="match status" value="1"/>
</dbReference>
<accession>A0A927MAM1</accession>
<dbReference type="Proteomes" id="UP000649753">
    <property type="component" value="Unassembled WGS sequence"/>
</dbReference>
<evidence type="ECO:0000256" key="3">
    <source>
        <dbReference type="SAM" id="SignalP"/>
    </source>
</evidence>
<feature type="domain" description="Copper type II ascorbate-dependent monooxygenase C-terminal" evidence="4">
    <location>
        <begin position="282"/>
        <end position="386"/>
    </location>
</feature>
<evidence type="ECO:0000259" key="4">
    <source>
        <dbReference type="Pfam" id="PF03712"/>
    </source>
</evidence>
<feature type="region of interest" description="Disordered" evidence="2">
    <location>
        <begin position="26"/>
        <end position="53"/>
    </location>
</feature>
<dbReference type="RefSeq" id="WP_192769408.1">
    <property type="nucleotide sequence ID" value="NZ_JADBEB010000001.1"/>
</dbReference>
<dbReference type="InterPro" id="IPR000945">
    <property type="entry name" value="DBH-like"/>
</dbReference>
<dbReference type="PANTHER" id="PTHR10157:SF23">
    <property type="entry name" value="MOXD1 HOMOLOG 1"/>
    <property type="match status" value="1"/>
</dbReference>
<keyword evidence="1" id="KW-1015">Disulfide bond</keyword>
<dbReference type="GO" id="GO:0005507">
    <property type="term" value="F:copper ion binding"/>
    <property type="evidence" value="ECO:0007669"/>
    <property type="project" value="InterPro"/>
</dbReference>
<keyword evidence="6" id="KW-1185">Reference proteome</keyword>
<protein>
    <recommendedName>
        <fullName evidence="4">Copper type II ascorbate-dependent monooxygenase C-terminal domain-containing protein</fullName>
    </recommendedName>
</protein>
<dbReference type="Gene3D" id="2.60.120.230">
    <property type="match status" value="1"/>
</dbReference>
<sequence length="394" mass="41862">MHRRVRKLLIAAVPLAVVVSTTSCASGTEPGAAPSVSASASSHGGHGAPLDIPAAAPLRSGERFVNLTMPQPYRPVAPNGGTDEYRCFLVDPKLTEQGFLTGSQFLPQNTDIVHHAIFFRLDPTDAAPARQLDAETPEPGWTCFGDAGIGDAAWVAHWAPGANETLLAPGIGYSMPPGSQLVMQVHYNLLGGEGGAVGSDQSGIRLRMLAGTAKVDPLVTELLPAPVELPCAENERGELCARDAAVRDVGRRFGAESGAQAEQLDSYCNRGRGPVAGNTQHCDHEIREAGLIHALAGHMHLLGRSIKIELNPGTPKARTLLDIPTYNFDEQATRPLAAPVAVKPGDVYRVTCTHDVTLRQRVPQLRALPPRYVVWGEGTSDEMCLGLVILSQPS</sequence>
<evidence type="ECO:0000313" key="5">
    <source>
        <dbReference type="EMBL" id="MBE1490055.1"/>
    </source>
</evidence>
<feature type="compositionally biased region" description="Low complexity" evidence="2">
    <location>
        <begin position="30"/>
        <end position="43"/>
    </location>
</feature>
<dbReference type="InterPro" id="IPR008977">
    <property type="entry name" value="PHM/PNGase_F_dom_sf"/>
</dbReference>
<feature type="chain" id="PRO_5036803928" description="Copper type II ascorbate-dependent monooxygenase C-terminal domain-containing protein" evidence="3">
    <location>
        <begin position="26"/>
        <end position="394"/>
    </location>
</feature>
<gene>
    <name evidence="5" type="ORF">H4W31_005693</name>
</gene>
<dbReference type="PANTHER" id="PTHR10157">
    <property type="entry name" value="DOPAMINE BETA HYDROXYLASE RELATED"/>
    <property type="match status" value="1"/>
</dbReference>
<dbReference type="InterPro" id="IPR024548">
    <property type="entry name" value="Cu2_monoox_C"/>
</dbReference>
<proteinExistence type="predicted"/>
<dbReference type="InterPro" id="IPR036939">
    <property type="entry name" value="Cu2_ascorb_mOase_N_sf"/>
</dbReference>
<comment type="caution">
    <text evidence="5">The sequence shown here is derived from an EMBL/GenBank/DDBJ whole genome shotgun (WGS) entry which is preliminary data.</text>
</comment>
<feature type="signal peptide" evidence="3">
    <location>
        <begin position="1"/>
        <end position="25"/>
    </location>
</feature>